<sequence length="416" mass="45705">MSVLTSTPAPAGSRHVDAQPSYLAEYVLFPFYDWLVLFYPKSWWPNTLTAFGVSCTLLASLLLLASMPLNAAFDPPKAVLPPISWVLPAGAPTPPVTPLHPTRIEPVVGGRDHLFLFYSVCAILYLTYCVADNTDGRLARRDRKTSVIGEYLDHGLDCVTSLLSACVAFCVMGCTMCNMSISVCMVAFVTILSHTLHYELNTFVWGTRLATVDEAMIFFGVCLWIALACPFLATDRPLSLTLLQGLPLIGTYCPTTLLNLASLLTYNEWIYIFYNITQFSTILGVAARRWSMLLRLPTLFVAVNTAVLLSLLPSHSALAAAHPPVSRTAVTTTQFGPFQYPAVWMITAASTFSVIVHVVIMAKCAHFKAPDFLPLAGLVFVWFAFVSCPVGGMLLAVLLHVVQVKWNVGFLRQKKQ</sequence>
<dbReference type="GO" id="GO:0016020">
    <property type="term" value="C:membrane"/>
    <property type="evidence" value="ECO:0007669"/>
    <property type="project" value="UniProtKB-SubCell"/>
</dbReference>
<dbReference type="InterPro" id="IPR048254">
    <property type="entry name" value="CDP_ALCOHOL_P_TRANSF_CS"/>
</dbReference>
<feature type="transmembrane region" description="Helical" evidence="6">
    <location>
        <begin position="372"/>
        <end position="402"/>
    </location>
</feature>
<dbReference type="Gene3D" id="1.20.120.1760">
    <property type="match status" value="1"/>
</dbReference>
<evidence type="ECO:0000256" key="5">
    <source>
        <dbReference type="RuleBase" id="RU003750"/>
    </source>
</evidence>
<keyword evidence="6" id="KW-0812">Transmembrane</keyword>
<dbReference type="PANTHER" id="PTHR10414">
    <property type="entry name" value="ETHANOLAMINEPHOSPHOTRANSFERASE"/>
    <property type="match status" value="1"/>
</dbReference>
<protein>
    <submittedName>
        <fullName evidence="7">CDP-alcohol phosphatidyltransferase, putative</fullName>
    </submittedName>
</protein>
<evidence type="ECO:0000256" key="1">
    <source>
        <dbReference type="ARBA" id="ARBA00004370"/>
    </source>
</evidence>
<dbReference type="GO" id="GO:0016780">
    <property type="term" value="F:phosphotransferase activity, for other substituted phosphate groups"/>
    <property type="evidence" value="ECO:0007669"/>
    <property type="project" value="InterPro"/>
</dbReference>
<feature type="transmembrane region" description="Helical" evidence="6">
    <location>
        <begin position="215"/>
        <end position="233"/>
    </location>
</feature>
<gene>
    <name evidence="7" type="ORF">ADEAN_000983000</name>
</gene>
<evidence type="ECO:0000256" key="2">
    <source>
        <dbReference type="ARBA" id="ARBA00010441"/>
    </source>
</evidence>
<evidence type="ECO:0000313" key="8">
    <source>
        <dbReference type="Proteomes" id="UP000515908"/>
    </source>
</evidence>
<comment type="similarity">
    <text evidence="2 5">Belongs to the CDP-alcohol phosphatidyltransferase class-I family.</text>
</comment>
<keyword evidence="8" id="KW-1185">Reference proteome</keyword>
<keyword evidence="6" id="KW-1133">Transmembrane helix</keyword>
<evidence type="ECO:0000313" key="7">
    <source>
        <dbReference type="EMBL" id="CAD2222290.1"/>
    </source>
</evidence>
<dbReference type="InterPro" id="IPR043130">
    <property type="entry name" value="CDP-OH_PTrfase_TM_dom"/>
</dbReference>
<feature type="transmembrane region" description="Helical" evidence="6">
    <location>
        <begin position="245"/>
        <end position="263"/>
    </location>
</feature>
<dbReference type="AlphaFoldDB" id="A0A7G2CRB0"/>
<reference evidence="7 8" key="1">
    <citation type="submission" date="2020-08" db="EMBL/GenBank/DDBJ databases">
        <authorList>
            <person name="Newling K."/>
            <person name="Davey J."/>
            <person name="Forrester S."/>
        </authorList>
    </citation>
    <scope>NUCLEOTIDE SEQUENCE [LARGE SCALE GENOMIC DNA]</scope>
    <source>
        <strain evidence="8">Crithidia deanei Carvalho (ATCC PRA-265)</strain>
    </source>
</reference>
<feature type="transmembrane region" description="Helical" evidence="6">
    <location>
        <begin position="341"/>
        <end position="360"/>
    </location>
</feature>
<evidence type="ECO:0000256" key="4">
    <source>
        <dbReference type="ARBA" id="ARBA00023136"/>
    </source>
</evidence>
<dbReference type="GO" id="GO:0008654">
    <property type="term" value="P:phospholipid biosynthetic process"/>
    <property type="evidence" value="ECO:0007669"/>
    <property type="project" value="InterPro"/>
</dbReference>
<name>A0A7G2CRB0_9TRYP</name>
<feature type="transmembrane region" description="Helical" evidence="6">
    <location>
        <begin position="269"/>
        <end position="287"/>
    </location>
</feature>
<accession>A0A7G2CRB0</accession>
<keyword evidence="4 6" id="KW-0472">Membrane</keyword>
<feature type="transmembrane region" description="Helical" evidence="6">
    <location>
        <begin position="20"/>
        <end position="39"/>
    </location>
</feature>
<dbReference type="PANTHER" id="PTHR10414:SF68">
    <property type="entry name" value="ETHANOLAMINE PHOSPHOTRANSFERASE"/>
    <property type="match status" value="1"/>
</dbReference>
<dbReference type="InterPro" id="IPR000462">
    <property type="entry name" value="CDP-OH_P_trans"/>
</dbReference>
<proteinExistence type="inferred from homology"/>
<keyword evidence="3 5" id="KW-0808">Transferase</keyword>
<feature type="transmembrane region" description="Helical" evidence="6">
    <location>
        <begin position="162"/>
        <end position="195"/>
    </location>
</feature>
<feature type="transmembrane region" description="Helical" evidence="6">
    <location>
        <begin position="113"/>
        <end position="131"/>
    </location>
</feature>
<comment type="subcellular location">
    <subcellularLocation>
        <location evidence="1">Membrane</location>
    </subcellularLocation>
</comment>
<evidence type="ECO:0000256" key="3">
    <source>
        <dbReference type="ARBA" id="ARBA00022679"/>
    </source>
</evidence>
<dbReference type="VEuPathDB" id="TriTrypDB:ADEAN_000983000"/>
<dbReference type="PROSITE" id="PS00379">
    <property type="entry name" value="CDP_ALCOHOL_P_TRANSF"/>
    <property type="match status" value="1"/>
</dbReference>
<dbReference type="OrthoDB" id="196717at2759"/>
<evidence type="ECO:0000256" key="6">
    <source>
        <dbReference type="SAM" id="Phobius"/>
    </source>
</evidence>
<feature type="transmembrane region" description="Helical" evidence="6">
    <location>
        <begin position="51"/>
        <end position="73"/>
    </location>
</feature>
<dbReference type="InterPro" id="IPR014472">
    <property type="entry name" value="CHOPT"/>
</dbReference>
<dbReference type="EMBL" id="LR877169">
    <property type="protein sequence ID" value="CAD2222290.1"/>
    <property type="molecule type" value="Genomic_DNA"/>
</dbReference>
<organism evidence="7 8">
    <name type="scientific">Angomonas deanei</name>
    <dbReference type="NCBI Taxonomy" id="59799"/>
    <lineage>
        <taxon>Eukaryota</taxon>
        <taxon>Discoba</taxon>
        <taxon>Euglenozoa</taxon>
        <taxon>Kinetoplastea</taxon>
        <taxon>Metakinetoplastina</taxon>
        <taxon>Trypanosomatida</taxon>
        <taxon>Trypanosomatidae</taxon>
        <taxon>Strigomonadinae</taxon>
        <taxon>Angomonas</taxon>
    </lineage>
</organism>
<feature type="transmembrane region" description="Helical" evidence="6">
    <location>
        <begin position="299"/>
        <end position="321"/>
    </location>
</feature>
<dbReference type="Pfam" id="PF01066">
    <property type="entry name" value="CDP-OH_P_transf"/>
    <property type="match status" value="1"/>
</dbReference>
<dbReference type="Proteomes" id="UP000515908">
    <property type="component" value="Chromosome 25"/>
</dbReference>